<dbReference type="InterPro" id="IPR003399">
    <property type="entry name" value="Mce/MlaD"/>
</dbReference>
<feature type="domain" description="Mce/MlaD" evidence="2">
    <location>
        <begin position="43"/>
        <end position="120"/>
    </location>
</feature>
<sequence length="384" mass="40105">MNTARWLSLSKPLVPLALLALLAGCGYDGASSLPLPGAIGGKNTYRVTVVLPDATNLVAKETCRSNDTVIGSVESVELDKNLKARVVCRIKDSVKLPENVVASLSETSLLGERFVALDPPPGEKATGVLARNTVLPASSTRTDPDVEMVFGALSQVLNGGSLGSIETITRELNTAFKGTDVGADIDSLNAVVAKFNDHRDEISASLVSLDRLSTRLARQRAAIGAALDSIPGGLAALDRQRTKLVATLQKLSDLSRTAVPLIDATRKNTVADLKHLAPVLTQLSKAGDELATAVTRISTFPFPDNGLSTIKGDFAGFYGTFELDVDFLNHLLGTNTGSSAPLPTTPRTTGNPKPSTPTNPLATILQPVTGGLGDLLNGLLGGKP</sequence>
<accession>A0A3N0DZT0</accession>
<feature type="region of interest" description="Disordered" evidence="1">
    <location>
        <begin position="336"/>
        <end position="358"/>
    </location>
</feature>
<proteinExistence type="predicted"/>
<protein>
    <submittedName>
        <fullName evidence="4">MCE family protein</fullName>
    </submittedName>
</protein>
<dbReference type="InterPro" id="IPR024516">
    <property type="entry name" value="Mce_C"/>
</dbReference>
<dbReference type="Pfam" id="PF02470">
    <property type="entry name" value="MlaD"/>
    <property type="match status" value="1"/>
</dbReference>
<dbReference type="InterPro" id="IPR052336">
    <property type="entry name" value="MlaD_Phospholipid_Transporter"/>
</dbReference>
<dbReference type="OrthoDB" id="4368973at2"/>
<dbReference type="PANTHER" id="PTHR33371:SF15">
    <property type="entry name" value="LIPOPROTEIN LPRN"/>
    <property type="match status" value="1"/>
</dbReference>
<evidence type="ECO:0000256" key="1">
    <source>
        <dbReference type="SAM" id="MobiDB-lite"/>
    </source>
</evidence>
<dbReference type="Pfam" id="PF11887">
    <property type="entry name" value="Mce4_CUP1"/>
    <property type="match status" value="1"/>
</dbReference>
<evidence type="ECO:0000259" key="2">
    <source>
        <dbReference type="Pfam" id="PF02470"/>
    </source>
</evidence>
<dbReference type="Proteomes" id="UP000277094">
    <property type="component" value="Unassembled WGS sequence"/>
</dbReference>
<dbReference type="AlphaFoldDB" id="A0A3N0DZT0"/>
<organism evidence="4 5">
    <name type="scientific">Nocardioides marmorisolisilvae</name>
    <dbReference type="NCBI Taxonomy" id="1542737"/>
    <lineage>
        <taxon>Bacteria</taxon>
        <taxon>Bacillati</taxon>
        <taxon>Actinomycetota</taxon>
        <taxon>Actinomycetes</taxon>
        <taxon>Propionibacteriales</taxon>
        <taxon>Nocardioidaceae</taxon>
        <taxon>Nocardioides</taxon>
    </lineage>
</organism>
<keyword evidence="5" id="KW-1185">Reference proteome</keyword>
<dbReference type="PROSITE" id="PS51257">
    <property type="entry name" value="PROKAR_LIPOPROTEIN"/>
    <property type="match status" value="1"/>
</dbReference>
<comment type="caution">
    <text evidence="4">The sequence shown here is derived from an EMBL/GenBank/DDBJ whole genome shotgun (WGS) entry which is preliminary data.</text>
</comment>
<feature type="domain" description="Mammalian cell entry C-terminal" evidence="3">
    <location>
        <begin position="128"/>
        <end position="295"/>
    </location>
</feature>
<dbReference type="InterPro" id="IPR005693">
    <property type="entry name" value="Mce"/>
</dbReference>
<dbReference type="RefSeq" id="WP_123232309.1">
    <property type="nucleotide sequence ID" value="NZ_RJSG01000001.1"/>
</dbReference>
<dbReference type="NCBIfam" id="TIGR00996">
    <property type="entry name" value="Mtu_fam_mce"/>
    <property type="match status" value="1"/>
</dbReference>
<evidence type="ECO:0000313" key="4">
    <source>
        <dbReference type="EMBL" id="RNL81104.1"/>
    </source>
</evidence>
<dbReference type="PANTHER" id="PTHR33371">
    <property type="entry name" value="INTERMEMBRANE PHOSPHOLIPID TRANSPORT SYSTEM BINDING PROTEIN MLAD-RELATED"/>
    <property type="match status" value="1"/>
</dbReference>
<evidence type="ECO:0000313" key="5">
    <source>
        <dbReference type="Proteomes" id="UP000277094"/>
    </source>
</evidence>
<gene>
    <name evidence="4" type="ORF">EFL95_01620</name>
</gene>
<reference evidence="4 5" key="1">
    <citation type="submission" date="2018-11" db="EMBL/GenBank/DDBJ databases">
        <authorList>
            <person name="Li F."/>
        </authorList>
    </citation>
    <scope>NUCLEOTIDE SEQUENCE [LARGE SCALE GENOMIC DNA]</scope>
    <source>
        <strain evidence="4 5">KIS18-7</strain>
    </source>
</reference>
<dbReference type="EMBL" id="RJSG01000001">
    <property type="protein sequence ID" value="RNL81104.1"/>
    <property type="molecule type" value="Genomic_DNA"/>
</dbReference>
<dbReference type="GO" id="GO:0005576">
    <property type="term" value="C:extracellular region"/>
    <property type="evidence" value="ECO:0007669"/>
    <property type="project" value="TreeGrafter"/>
</dbReference>
<evidence type="ECO:0000259" key="3">
    <source>
        <dbReference type="Pfam" id="PF11887"/>
    </source>
</evidence>
<name>A0A3N0DZT0_9ACTN</name>